<evidence type="ECO:0000313" key="2">
    <source>
        <dbReference type="Proteomes" id="UP001055712"/>
    </source>
</evidence>
<dbReference type="AlphaFoldDB" id="A0A9D4YWY2"/>
<evidence type="ECO:0000313" key="1">
    <source>
        <dbReference type="EMBL" id="KAI3430662.1"/>
    </source>
</evidence>
<dbReference type="Proteomes" id="UP001055712">
    <property type="component" value="Unassembled WGS sequence"/>
</dbReference>
<sequence length="70" mass="7410">MRWPRPRKEAAAAAVWALAGSRDSALPDLGEHAVVSCVPENARTATLLGCSRHAAGLCPVLGRLAFSRDQ</sequence>
<comment type="caution">
    <text evidence="1">The sequence shown here is derived from an EMBL/GenBank/DDBJ whole genome shotgun (WGS) entry which is preliminary data.</text>
</comment>
<keyword evidence="2" id="KW-1185">Reference proteome</keyword>
<name>A0A9D4YWY2_CHLVU</name>
<accession>A0A9D4YWY2</accession>
<reference evidence="1" key="2">
    <citation type="submission" date="2020-11" db="EMBL/GenBank/DDBJ databases">
        <authorList>
            <person name="Cecchin M."/>
            <person name="Marcolungo L."/>
            <person name="Rossato M."/>
            <person name="Girolomoni L."/>
            <person name="Cosentino E."/>
            <person name="Cuine S."/>
            <person name="Li-Beisson Y."/>
            <person name="Delledonne M."/>
            <person name="Ballottari M."/>
        </authorList>
    </citation>
    <scope>NUCLEOTIDE SEQUENCE</scope>
    <source>
        <strain evidence="1">211/11P</strain>
        <tissue evidence="1">Whole cell</tissue>
    </source>
</reference>
<gene>
    <name evidence="1" type="ORF">D9Q98_005254</name>
</gene>
<organism evidence="1 2">
    <name type="scientific">Chlorella vulgaris</name>
    <name type="common">Green alga</name>
    <dbReference type="NCBI Taxonomy" id="3077"/>
    <lineage>
        <taxon>Eukaryota</taxon>
        <taxon>Viridiplantae</taxon>
        <taxon>Chlorophyta</taxon>
        <taxon>core chlorophytes</taxon>
        <taxon>Trebouxiophyceae</taxon>
        <taxon>Chlorellales</taxon>
        <taxon>Chlorellaceae</taxon>
        <taxon>Chlorella clade</taxon>
        <taxon>Chlorella</taxon>
    </lineage>
</organism>
<proteinExistence type="predicted"/>
<protein>
    <submittedName>
        <fullName evidence="1">Uncharacterized protein</fullName>
    </submittedName>
</protein>
<reference evidence="1" key="1">
    <citation type="journal article" date="2019" name="Plant J.">
        <title>Chlorella vulgaris genome assembly and annotation reveals the molecular basis for metabolic acclimation to high light conditions.</title>
        <authorList>
            <person name="Cecchin M."/>
            <person name="Marcolungo L."/>
            <person name="Rossato M."/>
            <person name="Girolomoni L."/>
            <person name="Cosentino E."/>
            <person name="Cuine S."/>
            <person name="Li-Beisson Y."/>
            <person name="Delledonne M."/>
            <person name="Ballottari M."/>
        </authorList>
    </citation>
    <scope>NUCLEOTIDE SEQUENCE</scope>
    <source>
        <strain evidence="1">211/11P</strain>
    </source>
</reference>
<dbReference type="EMBL" id="SIDB01000007">
    <property type="protein sequence ID" value="KAI3430662.1"/>
    <property type="molecule type" value="Genomic_DNA"/>
</dbReference>